<evidence type="ECO:0000259" key="1">
    <source>
        <dbReference type="Pfam" id="PF08937"/>
    </source>
</evidence>
<evidence type="ECO:0000313" key="3">
    <source>
        <dbReference type="Proteomes" id="UP000198384"/>
    </source>
</evidence>
<dbReference type="Pfam" id="PF08937">
    <property type="entry name" value="ThsB_TIR"/>
    <property type="match status" value="1"/>
</dbReference>
<keyword evidence="3" id="KW-1185">Reference proteome</keyword>
<sequence length="148" mass="17660">MKVSDYSLKDDIGHLTDDTIYSKIRNKMRSCSVTVVLIGEKTGYRKWIDWEIWASLRSYSYLSIRKKSFKPNGLLAIYLPVENHSVPKRLKDNIESGYAVSMRWKNLEKDFESKVNFAYWKRDNLSHKICNKRNRQENNYMNFFGFKI</sequence>
<dbReference type="EMBL" id="FZNT01000006">
    <property type="protein sequence ID" value="SNR60633.1"/>
    <property type="molecule type" value="Genomic_DNA"/>
</dbReference>
<name>A0A238XQ96_9FLAO</name>
<dbReference type="Gene3D" id="3.40.50.11200">
    <property type="match status" value="1"/>
</dbReference>
<evidence type="ECO:0000313" key="2">
    <source>
        <dbReference type="EMBL" id="SNR60633.1"/>
    </source>
</evidence>
<gene>
    <name evidence="2" type="ORF">SAMN06265371_106208</name>
</gene>
<dbReference type="Proteomes" id="UP000198384">
    <property type="component" value="Unassembled WGS sequence"/>
</dbReference>
<protein>
    <submittedName>
        <fullName evidence="2">MTH538 TIR-like domain</fullName>
    </submittedName>
</protein>
<reference evidence="2 3" key="1">
    <citation type="submission" date="2017-06" db="EMBL/GenBank/DDBJ databases">
        <authorList>
            <person name="Kim H.J."/>
            <person name="Triplett B.A."/>
        </authorList>
    </citation>
    <scope>NUCLEOTIDE SEQUENCE [LARGE SCALE GENOMIC DNA]</scope>
    <source>
        <strain evidence="2 3">DSM 29150</strain>
    </source>
</reference>
<accession>A0A238XQ96</accession>
<organism evidence="2 3">
    <name type="scientific">Lutibacter agarilyticus</name>
    <dbReference type="NCBI Taxonomy" id="1109740"/>
    <lineage>
        <taxon>Bacteria</taxon>
        <taxon>Pseudomonadati</taxon>
        <taxon>Bacteroidota</taxon>
        <taxon>Flavobacteriia</taxon>
        <taxon>Flavobacteriales</taxon>
        <taxon>Flavobacteriaceae</taxon>
        <taxon>Lutibacter</taxon>
    </lineage>
</organism>
<proteinExistence type="predicted"/>
<dbReference type="SUPFAM" id="SSF52206">
    <property type="entry name" value="Hypothetical protein MTH538"/>
    <property type="match status" value="1"/>
</dbReference>
<dbReference type="AlphaFoldDB" id="A0A238XQ96"/>
<dbReference type="InterPro" id="IPR015032">
    <property type="entry name" value="ThsB__TIR-like_domain"/>
</dbReference>
<dbReference type="InterPro" id="IPR036490">
    <property type="entry name" value="ThsB_TIR-like_sf"/>
</dbReference>
<feature type="domain" description="Thoeris protein ThsB TIR-like" evidence="1">
    <location>
        <begin position="8"/>
        <end position="79"/>
    </location>
</feature>